<dbReference type="Gene3D" id="3.30.70.270">
    <property type="match status" value="1"/>
</dbReference>
<sequence length="92" mass="11061">MRIRMRPGDEWKTAFKTRDMNVEQHASHLQQAMENGWDESKVEAITSWPTPTMIHDIRSFHGLASFYRRFIQNFSTIIPYDRVHERHEVMLD</sequence>
<reference evidence="1 2" key="1">
    <citation type="journal article" date="2017" name="Nat. Commun.">
        <title>Genome assembly with in vitro proximity ligation data and whole-genome triplication in lettuce.</title>
        <authorList>
            <person name="Reyes-Chin-Wo S."/>
            <person name="Wang Z."/>
            <person name="Yang X."/>
            <person name="Kozik A."/>
            <person name="Arikit S."/>
            <person name="Song C."/>
            <person name="Xia L."/>
            <person name="Froenicke L."/>
            <person name="Lavelle D.O."/>
            <person name="Truco M.J."/>
            <person name="Xia R."/>
            <person name="Zhu S."/>
            <person name="Xu C."/>
            <person name="Xu H."/>
            <person name="Xu X."/>
            <person name="Cox K."/>
            <person name="Korf I."/>
            <person name="Meyers B.C."/>
            <person name="Michelmore R.W."/>
        </authorList>
    </citation>
    <scope>NUCLEOTIDE SEQUENCE [LARGE SCALE GENOMIC DNA]</scope>
    <source>
        <strain evidence="2">cv. Salinas</strain>
        <tissue evidence="1">Seedlings</tissue>
    </source>
</reference>
<dbReference type="InterPro" id="IPR043128">
    <property type="entry name" value="Rev_trsase/Diguanyl_cyclase"/>
</dbReference>
<organism evidence="1 2">
    <name type="scientific">Lactuca sativa</name>
    <name type="common">Garden lettuce</name>
    <dbReference type="NCBI Taxonomy" id="4236"/>
    <lineage>
        <taxon>Eukaryota</taxon>
        <taxon>Viridiplantae</taxon>
        <taxon>Streptophyta</taxon>
        <taxon>Embryophyta</taxon>
        <taxon>Tracheophyta</taxon>
        <taxon>Spermatophyta</taxon>
        <taxon>Magnoliopsida</taxon>
        <taxon>eudicotyledons</taxon>
        <taxon>Gunneridae</taxon>
        <taxon>Pentapetalae</taxon>
        <taxon>asterids</taxon>
        <taxon>campanulids</taxon>
        <taxon>Asterales</taxon>
        <taxon>Asteraceae</taxon>
        <taxon>Cichorioideae</taxon>
        <taxon>Cichorieae</taxon>
        <taxon>Lactucinae</taxon>
        <taxon>Lactuca</taxon>
    </lineage>
</organism>
<dbReference type="PANTHER" id="PTHR37984:SF5">
    <property type="entry name" value="PROTEIN NYNRIN-LIKE"/>
    <property type="match status" value="1"/>
</dbReference>
<comment type="caution">
    <text evidence="1">The sequence shown here is derived from an EMBL/GenBank/DDBJ whole genome shotgun (WGS) entry which is preliminary data.</text>
</comment>
<dbReference type="SUPFAM" id="SSF56672">
    <property type="entry name" value="DNA/RNA polymerases"/>
    <property type="match status" value="1"/>
</dbReference>
<proteinExistence type="predicted"/>
<dbReference type="EMBL" id="NBSK02000008">
    <property type="protein sequence ID" value="KAJ0189367.1"/>
    <property type="molecule type" value="Genomic_DNA"/>
</dbReference>
<dbReference type="AlphaFoldDB" id="A0A9R1UKR8"/>
<dbReference type="InterPro" id="IPR050951">
    <property type="entry name" value="Retrovirus_Pol_polyprotein"/>
</dbReference>
<dbReference type="Proteomes" id="UP000235145">
    <property type="component" value="Unassembled WGS sequence"/>
</dbReference>
<evidence type="ECO:0000313" key="2">
    <source>
        <dbReference type="Proteomes" id="UP000235145"/>
    </source>
</evidence>
<keyword evidence="2" id="KW-1185">Reference proteome</keyword>
<accession>A0A9R1UKR8</accession>
<evidence type="ECO:0008006" key="3">
    <source>
        <dbReference type="Google" id="ProtNLM"/>
    </source>
</evidence>
<evidence type="ECO:0000313" key="1">
    <source>
        <dbReference type="EMBL" id="KAJ0189367.1"/>
    </source>
</evidence>
<name>A0A9R1UKR8_LACSA</name>
<dbReference type="InterPro" id="IPR043502">
    <property type="entry name" value="DNA/RNA_pol_sf"/>
</dbReference>
<protein>
    <recommendedName>
        <fullName evidence="3">Reverse transcriptase/retrotransposon-derived protein RNase H-like domain-containing protein</fullName>
    </recommendedName>
</protein>
<dbReference type="PANTHER" id="PTHR37984">
    <property type="entry name" value="PROTEIN CBG26694"/>
    <property type="match status" value="1"/>
</dbReference>
<gene>
    <name evidence="1" type="ORF">LSAT_V11C800408860</name>
</gene>